<dbReference type="EMBL" id="NRDI02000015">
    <property type="protein sequence ID" value="KAI1510838.1"/>
    <property type="molecule type" value="Genomic_DNA"/>
</dbReference>
<dbReference type="Proteomes" id="UP000249757">
    <property type="component" value="Unassembled WGS sequence"/>
</dbReference>
<sequence length="314" mass="36107">MAPMAPNKPTATATATQKYGDLRTYFPTIPKQVIPAPATSHDIDTVRHVQHYQKARAFTPVKIKEEELSEADEDDERRYRIEEEEQIKEADSTTESEGEKIVVTQPVRTPMHAFHRAHAKATKYFDEFMYALNNLAQTMQPQITDGPVIDVPQNIVRGEYTLYSPDWMVFHKHNYSHLWTEQFAATWSAGTLRLGYRWGHDGSPVGLEFAITGIDHEFRTVVDLDGREAGQVYELGTHTELGFVRGPYMGLKIAKAYLGWEVVAGECRFVFFHGILDRTEEDMYKWGARMTERNMYPYYNAPFTPTLPQAQVRY</sequence>
<evidence type="ECO:0000313" key="1">
    <source>
        <dbReference type="EMBL" id="KAI1510838.1"/>
    </source>
</evidence>
<name>A0A922SXX3_9PLEO</name>
<protein>
    <submittedName>
        <fullName evidence="1">Uncharacterized protein</fullName>
    </submittedName>
</protein>
<gene>
    <name evidence="1" type="ORF">Ptr86124_009959</name>
</gene>
<dbReference type="OrthoDB" id="10394093at2759"/>
<organism evidence="1 2">
    <name type="scientific">Pyrenophora tritici-repentis</name>
    <dbReference type="NCBI Taxonomy" id="45151"/>
    <lineage>
        <taxon>Eukaryota</taxon>
        <taxon>Fungi</taxon>
        <taxon>Dikarya</taxon>
        <taxon>Ascomycota</taxon>
        <taxon>Pezizomycotina</taxon>
        <taxon>Dothideomycetes</taxon>
        <taxon>Pleosporomycetidae</taxon>
        <taxon>Pleosporales</taxon>
        <taxon>Pleosporineae</taxon>
        <taxon>Pleosporaceae</taxon>
        <taxon>Pyrenophora</taxon>
    </lineage>
</organism>
<comment type="caution">
    <text evidence="1">The sequence shown here is derived from an EMBL/GenBank/DDBJ whole genome shotgun (WGS) entry which is preliminary data.</text>
</comment>
<dbReference type="AlphaFoldDB" id="A0A922SXX3"/>
<reference evidence="2" key="1">
    <citation type="journal article" date="2022" name="Microb. Genom.">
        <title>A global pangenome for the wheat fungal pathogen Pyrenophora tritici-repentis and prediction of effector protein structural homology.</title>
        <authorList>
            <person name="Moolhuijzen P.M."/>
            <person name="See P.T."/>
            <person name="Shi G."/>
            <person name="Powell H.R."/>
            <person name="Cockram J."/>
            <person name="Jorgensen L.N."/>
            <person name="Benslimane H."/>
            <person name="Strelkov S.E."/>
            <person name="Turner J."/>
            <person name="Liu Z."/>
            <person name="Moffat C.S."/>
        </authorList>
    </citation>
    <scope>NUCLEOTIDE SEQUENCE [LARGE SCALE GENOMIC DNA]</scope>
</reference>
<proteinExistence type="predicted"/>
<accession>A0A922SXX3</accession>
<evidence type="ECO:0000313" key="2">
    <source>
        <dbReference type="Proteomes" id="UP000249757"/>
    </source>
</evidence>
<keyword evidence="2" id="KW-1185">Reference proteome</keyword>